<sequence>MWSHAASSYFHGNFINPIFRPTTAARMRQPPFLLRFPSRDRIRLQEPTLMVFCGFLGSLPPLLPRRTVSSPFATLRNYFSNLSAVLSAVKNNISPGYAAPVYFQP</sequence>
<proteinExistence type="predicted"/>
<dbReference type="Proteomes" id="UP001418222">
    <property type="component" value="Unassembled WGS sequence"/>
</dbReference>
<evidence type="ECO:0000313" key="2">
    <source>
        <dbReference type="Proteomes" id="UP001418222"/>
    </source>
</evidence>
<comment type="caution">
    <text evidence="1">The sequence shown here is derived from an EMBL/GenBank/DDBJ whole genome shotgun (WGS) entry which is preliminary data.</text>
</comment>
<name>A0AAP0C1T9_9ASPA</name>
<gene>
    <name evidence="1" type="ORF">KSP39_PZI000977</name>
</gene>
<organism evidence="1 2">
    <name type="scientific">Platanthera zijinensis</name>
    <dbReference type="NCBI Taxonomy" id="2320716"/>
    <lineage>
        <taxon>Eukaryota</taxon>
        <taxon>Viridiplantae</taxon>
        <taxon>Streptophyta</taxon>
        <taxon>Embryophyta</taxon>
        <taxon>Tracheophyta</taxon>
        <taxon>Spermatophyta</taxon>
        <taxon>Magnoliopsida</taxon>
        <taxon>Liliopsida</taxon>
        <taxon>Asparagales</taxon>
        <taxon>Orchidaceae</taxon>
        <taxon>Orchidoideae</taxon>
        <taxon>Orchideae</taxon>
        <taxon>Orchidinae</taxon>
        <taxon>Platanthera</taxon>
    </lineage>
</organism>
<accession>A0AAP0C1T9</accession>
<dbReference type="AlphaFoldDB" id="A0AAP0C1T9"/>
<dbReference type="EMBL" id="JBBWWQ010000001">
    <property type="protein sequence ID" value="KAK8957230.1"/>
    <property type="molecule type" value="Genomic_DNA"/>
</dbReference>
<protein>
    <submittedName>
        <fullName evidence="1">Uncharacterized protein</fullName>
    </submittedName>
</protein>
<evidence type="ECO:0000313" key="1">
    <source>
        <dbReference type="EMBL" id="KAK8957230.1"/>
    </source>
</evidence>
<reference evidence="1 2" key="1">
    <citation type="journal article" date="2022" name="Nat. Plants">
        <title>Genomes of leafy and leafless Platanthera orchids illuminate the evolution of mycoheterotrophy.</title>
        <authorList>
            <person name="Li M.H."/>
            <person name="Liu K.W."/>
            <person name="Li Z."/>
            <person name="Lu H.C."/>
            <person name="Ye Q.L."/>
            <person name="Zhang D."/>
            <person name="Wang J.Y."/>
            <person name="Li Y.F."/>
            <person name="Zhong Z.M."/>
            <person name="Liu X."/>
            <person name="Yu X."/>
            <person name="Liu D.K."/>
            <person name="Tu X.D."/>
            <person name="Liu B."/>
            <person name="Hao Y."/>
            <person name="Liao X.Y."/>
            <person name="Jiang Y.T."/>
            <person name="Sun W.H."/>
            <person name="Chen J."/>
            <person name="Chen Y.Q."/>
            <person name="Ai Y."/>
            <person name="Zhai J.W."/>
            <person name="Wu S.S."/>
            <person name="Zhou Z."/>
            <person name="Hsiao Y.Y."/>
            <person name="Wu W.L."/>
            <person name="Chen Y.Y."/>
            <person name="Lin Y.F."/>
            <person name="Hsu J.L."/>
            <person name="Li C.Y."/>
            <person name="Wang Z.W."/>
            <person name="Zhao X."/>
            <person name="Zhong W.Y."/>
            <person name="Ma X.K."/>
            <person name="Ma L."/>
            <person name="Huang J."/>
            <person name="Chen G.Z."/>
            <person name="Huang M.Z."/>
            <person name="Huang L."/>
            <person name="Peng D.H."/>
            <person name="Luo Y.B."/>
            <person name="Zou S.Q."/>
            <person name="Chen S.P."/>
            <person name="Lan S."/>
            <person name="Tsai W.C."/>
            <person name="Van de Peer Y."/>
            <person name="Liu Z.J."/>
        </authorList>
    </citation>
    <scope>NUCLEOTIDE SEQUENCE [LARGE SCALE GENOMIC DNA]</scope>
    <source>
        <strain evidence="1">Lor287</strain>
    </source>
</reference>
<keyword evidence="2" id="KW-1185">Reference proteome</keyword>